<reference evidence="1" key="1">
    <citation type="journal article" date="2014" name="Front. Microbiol.">
        <title>High frequency of phylogenetically diverse reductive dehalogenase-homologous genes in deep subseafloor sedimentary metagenomes.</title>
        <authorList>
            <person name="Kawai M."/>
            <person name="Futagami T."/>
            <person name="Toyoda A."/>
            <person name="Takaki Y."/>
            <person name="Nishi S."/>
            <person name="Hori S."/>
            <person name="Arai W."/>
            <person name="Tsubouchi T."/>
            <person name="Morono Y."/>
            <person name="Uchiyama I."/>
            <person name="Ito T."/>
            <person name="Fujiyama A."/>
            <person name="Inagaki F."/>
            <person name="Takami H."/>
        </authorList>
    </citation>
    <scope>NUCLEOTIDE SEQUENCE</scope>
    <source>
        <strain evidence="1">Expedition CK06-06</strain>
    </source>
</reference>
<dbReference type="AlphaFoldDB" id="X1ULS9"/>
<comment type="caution">
    <text evidence="1">The sequence shown here is derived from an EMBL/GenBank/DDBJ whole genome shotgun (WGS) entry which is preliminary data.</text>
</comment>
<name>X1ULS9_9ZZZZ</name>
<proteinExistence type="predicted"/>
<evidence type="ECO:0000313" key="1">
    <source>
        <dbReference type="EMBL" id="GAJ18454.1"/>
    </source>
</evidence>
<feature type="non-terminal residue" evidence="1">
    <location>
        <position position="1"/>
    </location>
</feature>
<sequence length="39" mass="4787">FFSDFDNWWDGHDEKYAAYTINKLDFEDFIFKRGFTKGD</sequence>
<organism evidence="1">
    <name type="scientific">marine sediment metagenome</name>
    <dbReference type="NCBI Taxonomy" id="412755"/>
    <lineage>
        <taxon>unclassified sequences</taxon>
        <taxon>metagenomes</taxon>
        <taxon>ecological metagenomes</taxon>
    </lineage>
</organism>
<accession>X1ULS9</accession>
<gene>
    <name evidence="1" type="ORF">S12H4_63459</name>
</gene>
<feature type="non-terminal residue" evidence="1">
    <location>
        <position position="39"/>
    </location>
</feature>
<dbReference type="EMBL" id="BARW01043209">
    <property type="protein sequence ID" value="GAJ18454.1"/>
    <property type="molecule type" value="Genomic_DNA"/>
</dbReference>
<protein>
    <submittedName>
        <fullName evidence="1">Uncharacterized protein</fullName>
    </submittedName>
</protein>